<dbReference type="SUPFAM" id="SSF46785">
    <property type="entry name" value="Winged helix' DNA-binding domain"/>
    <property type="match status" value="1"/>
</dbReference>
<proteinExistence type="predicted"/>
<keyword evidence="2" id="KW-1185">Reference proteome</keyword>
<dbReference type="Pfam" id="PF12840">
    <property type="entry name" value="HTH_20"/>
    <property type="match status" value="1"/>
</dbReference>
<protein>
    <submittedName>
        <fullName evidence="1">Helix-turn-helix domain-containing protein</fullName>
    </submittedName>
</protein>
<dbReference type="EMBL" id="JBHTAR010000011">
    <property type="protein sequence ID" value="MFC7200424.1"/>
    <property type="molecule type" value="Genomic_DNA"/>
</dbReference>
<organism evidence="1 2">
    <name type="scientific">Halospeciosus flavus</name>
    <dbReference type="NCBI Taxonomy" id="3032283"/>
    <lineage>
        <taxon>Archaea</taxon>
        <taxon>Methanobacteriati</taxon>
        <taxon>Methanobacteriota</taxon>
        <taxon>Stenosarchaea group</taxon>
        <taxon>Halobacteria</taxon>
        <taxon>Halobacteriales</taxon>
        <taxon>Halobacteriaceae</taxon>
        <taxon>Halospeciosus</taxon>
    </lineage>
</organism>
<evidence type="ECO:0000313" key="2">
    <source>
        <dbReference type="Proteomes" id="UP001596447"/>
    </source>
</evidence>
<dbReference type="Gene3D" id="1.10.10.10">
    <property type="entry name" value="Winged helix-like DNA-binding domain superfamily/Winged helix DNA-binding domain"/>
    <property type="match status" value="1"/>
</dbReference>
<reference evidence="1 2" key="1">
    <citation type="journal article" date="2019" name="Int. J. Syst. Evol. Microbiol.">
        <title>The Global Catalogue of Microorganisms (GCM) 10K type strain sequencing project: providing services to taxonomists for standard genome sequencing and annotation.</title>
        <authorList>
            <consortium name="The Broad Institute Genomics Platform"/>
            <consortium name="The Broad Institute Genome Sequencing Center for Infectious Disease"/>
            <person name="Wu L."/>
            <person name="Ma J."/>
        </authorList>
    </citation>
    <scope>NUCLEOTIDE SEQUENCE [LARGE SCALE GENOMIC DNA]</scope>
    <source>
        <strain evidence="1 2">XZGYJ-43</strain>
    </source>
</reference>
<dbReference type="RefSeq" id="WP_279527204.1">
    <property type="nucleotide sequence ID" value="NZ_CP122312.1"/>
</dbReference>
<accession>A0ABD5Z596</accession>
<sequence>MHDRDAAPDLQTVLDALDDADCRDFVQALEEPMTAGELSEACDVPRSTTYRKLDLLTDASLVEEVTEVRADGHHRSRYRVAFEEIRMRRDEDGELVVRIRRPEPEERGPEERLADIWSEVRRET</sequence>
<gene>
    <name evidence="1" type="ORF">ACFQJ9_13550</name>
</gene>
<name>A0ABD5Z596_9EURY</name>
<comment type="caution">
    <text evidence="1">The sequence shown here is derived from an EMBL/GenBank/DDBJ whole genome shotgun (WGS) entry which is preliminary data.</text>
</comment>
<dbReference type="InterPro" id="IPR036390">
    <property type="entry name" value="WH_DNA-bd_sf"/>
</dbReference>
<evidence type="ECO:0000313" key="1">
    <source>
        <dbReference type="EMBL" id="MFC7200424.1"/>
    </source>
</evidence>
<dbReference type="Proteomes" id="UP001596447">
    <property type="component" value="Unassembled WGS sequence"/>
</dbReference>
<dbReference type="AlphaFoldDB" id="A0ABD5Z596"/>
<dbReference type="InterPro" id="IPR036388">
    <property type="entry name" value="WH-like_DNA-bd_sf"/>
</dbReference>